<dbReference type="FunFam" id="3.40.50.720:FF:000084">
    <property type="entry name" value="Short-chain dehydrogenase reductase"/>
    <property type="match status" value="1"/>
</dbReference>
<proteinExistence type="inferred from homology"/>
<keyword evidence="6" id="KW-1185">Reference proteome</keyword>
<dbReference type="STRING" id="1849047.A0A3D8RH53"/>
<evidence type="ECO:0000256" key="3">
    <source>
        <dbReference type="ARBA" id="ARBA00023002"/>
    </source>
</evidence>
<keyword evidence="2" id="KW-0521">NADP</keyword>
<organism evidence="5 6">
    <name type="scientific">Coleophoma cylindrospora</name>
    <dbReference type="NCBI Taxonomy" id="1849047"/>
    <lineage>
        <taxon>Eukaryota</taxon>
        <taxon>Fungi</taxon>
        <taxon>Dikarya</taxon>
        <taxon>Ascomycota</taxon>
        <taxon>Pezizomycotina</taxon>
        <taxon>Leotiomycetes</taxon>
        <taxon>Helotiales</taxon>
        <taxon>Dermateaceae</taxon>
        <taxon>Coleophoma</taxon>
    </lineage>
</organism>
<dbReference type="Gene3D" id="3.40.50.720">
    <property type="entry name" value="NAD(P)-binding Rossmann-like Domain"/>
    <property type="match status" value="1"/>
</dbReference>
<accession>A0A3D8RH53</accession>
<evidence type="ECO:0000256" key="1">
    <source>
        <dbReference type="ARBA" id="ARBA00006484"/>
    </source>
</evidence>
<dbReference type="InterPro" id="IPR002347">
    <property type="entry name" value="SDR_fam"/>
</dbReference>
<evidence type="ECO:0000313" key="5">
    <source>
        <dbReference type="EMBL" id="RDW73300.1"/>
    </source>
</evidence>
<gene>
    <name evidence="5" type="ORF">BP6252_07207</name>
</gene>
<dbReference type="Proteomes" id="UP000256645">
    <property type="component" value="Unassembled WGS sequence"/>
</dbReference>
<dbReference type="InterPro" id="IPR057326">
    <property type="entry name" value="KR_dom"/>
</dbReference>
<evidence type="ECO:0000313" key="6">
    <source>
        <dbReference type="Proteomes" id="UP000256645"/>
    </source>
</evidence>
<dbReference type="PANTHER" id="PTHR42760">
    <property type="entry name" value="SHORT-CHAIN DEHYDROGENASES/REDUCTASES FAMILY MEMBER"/>
    <property type="match status" value="1"/>
</dbReference>
<dbReference type="PANTHER" id="PTHR42760:SF5">
    <property type="entry name" value="2-DEHYDRO-3-DEOXY-D-GLUCONATE 5-DEHYDROGENASE"/>
    <property type="match status" value="1"/>
</dbReference>
<comment type="similarity">
    <text evidence="1">Belongs to the short-chain dehydrogenases/reductases (SDR) family.</text>
</comment>
<dbReference type="PRINTS" id="PR00081">
    <property type="entry name" value="GDHRDH"/>
</dbReference>
<protein>
    <recommendedName>
        <fullName evidence="4">Ketoreductase domain-containing protein</fullName>
    </recommendedName>
</protein>
<evidence type="ECO:0000256" key="2">
    <source>
        <dbReference type="ARBA" id="ARBA00022857"/>
    </source>
</evidence>
<dbReference type="GO" id="GO:0009688">
    <property type="term" value="P:abscisic acid biosynthetic process"/>
    <property type="evidence" value="ECO:0007669"/>
    <property type="project" value="UniProtKB-ARBA"/>
</dbReference>
<dbReference type="SUPFAM" id="SSF51735">
    <property type="entry name" value="NAD(P)-binding Rossmann-fold domains"/>
    <property type="match status" value="1"/>
</dbReference>
<dbReference type="Pfam" id="PF00106">
    <property type="entry name" value="adh_short"/>
    <property type="match status" value="1"/>
</dbReference>
<evidence type="ECO:0000259" key="4">
    <source>
        <dbReference type="SMART" id="SM00822"/>
    </source>
</evidence>
<keyword evidence="3" id="KW-0560">Oxidoreductase</keyword>
<dbReference type="OrthoDB" id="294295at2759"/>
<reference evidence="5 6" key="1">
    <citation type="journal article" date="2018" name="IMA Fungus">
        <title>IMA Genome-F 9: Draft genome sequence of Annulohypoxylon stygium, Aspergillus mulundensis, Berkeleyomyces basicola (syn. Thielaviopsis basicola), Ceratocystis smalleyi, two Cercospora beticola strains, Coleophoma cylindrospora, Fusarium fracticaudum, Phialophora cf. hyalina, and Morchella septimelata.</title>
        <authorList>
            <person name="Wingfield B.D."/>
            <person name="Bills G.F."/>
            <person name="Dong Y."/>
            <person name="Huang W."/>
            <person name="Nel W.J."/>
            <person name="Swalarsk-Parry B.S."/>
            <person name="Vaghefi N."/>
            <person name="Wilken P.M."/>
            <person name="An Z."/>
            <person name="de Beer Z.W."/>
            <person name="De Vos L."/>
            <person name="Chen L."/>
            <person name="Duong T.A."/>
            <person name="Gao Y."/>
            <person name="Hammerbacher A."/>
            <person name="Kikkert J.R."/>
            <person name="Li Y."/>
            <person name="Li H."/>
            <person name="Li K."/>
            <person name="Li Q."/>
            <person name="Liu X."/>
            <person name="Ma X."/>
            <person name="Naidoo K."/>
            <person name="Pethybridge S.J."/>
            <person name="Sun J."/>
            <person name="Steenkamp E.T."/>
            <person name="van der Nest M.A."/>
            <person name="van Wyk S."/>
            <person name="Wingfield M.J."/>
            <person name="Xiong C."/>
            <person name="Yue Q."/>
            <person name="Zhang X."/>
        </authorList>
    </citation>
    <scope>NUCLEOTIDE SEQUENCE [LARGE SCALE GENOMIC DNA]</scope>
    <source>
        <strain evidence="5 6">BP6252</strain>
    </source>
</reference>
<comment type="caution">
    <text evidence="5">The sequence shown here is derived from an EMBL/GenBank/DDBJ whole genome shotgun (WGS) entry which is preliminary data.</text>
</comment>
<dbReference type="AlphaFoldDB" id="A0A3D8RH53"/>
<dbReference type="SMART" id="SM00822">
    <property type="entry name" value="PKS_KR"/>
    <property type="match status" value="1"/>
</dbReference>
<feature type="domain" description="Ketoreductase" evidence="4">
    <location>
        <begin position="16"/>
        <end position="212"/>
    </location>
</feature>
<dbReference type="InterPro" id="IPR036291">
    <property type="entry name" value="NAD(P)-bd_dom_sf"/>
</dbReference>
<name>A0A3D8RH53_9HELO</name>
<sequence>MSQPKYLSMLFGLDGKTVLLTGGVRGIGRQIAFALAEAGADIVLLARRPEDIDSINVATQVESFGRRCRTYKCDLSDRAQVLGVVPQLHHDGVEIDCFVHCAGLQHRSPAEDFADEEWDTILGVNITAGFQLSRDLAKYWLGSSLHGYATLDAQEKSYKMKKILFIASVLSFTGGVETPAYTASKGAIAQLTKALNNEWMSKGICVNSLAPGYIETDLTTALRDGGEKERKIVERIPAGRWGHPGDLSGGVIYLLSRAGNYVGGEIHAVDGGFLGR</sequence>
<dbReference type="GO" id="GO:0016616">
    <property type="term" value="F:oxidoreductase activity, acting on the CH-OH group of donors, NAD or NADP as acceptor"/>
    <property type="evidence" value="ECO:0007669"/>
    <property type="project" value="UniProtKB-ARBA"/>
</dbReference>
<dbReference type="EMBL" id="PDLM01000007">
    <property type="protein sequence ID" value="RDW73300.1"/>
    <property type="molecule type" value="Genomic_DNA"/>
</dbReference>